<evidence type="ECO:0000256" key="5">
    <source>
        <dbReference type="ARBA" id="ARBA00022741"/>
    </source>
</evidence>
<dbReference type="Gene3D" id="2.30.29.30">
    <property type="entry name" value="Pleckstrin-homology domain (PH domain)/Phosphotyrosine-binding domain (PTB)"/>
    <property type="match status" value="1"/>
</dbReference>
<dbReference type="PROSITE" id="PS50067">
    <property type="entry name" value="KINESIN_MOTOR_2"/>
    <property type="match status" value="1"/>
</dbReference>
<dbReference type="InterPro" id="IPR036961">
    <property type="entry name" value="Kinesin_motor_dom_sf"/>
</dbReference>
<dbReference type="PROSITE" id="PS50003">
    <property type="entry name" value="PH_DOMAIN"/>
    <property type="match status" value="1"/>
</dbReference>
<name>A0A0C9LRB8_9FUNG</name>
<evidence type="ECO:0000256" key="7">
    <source>
        <dbReference type="ARBA" id="ARBA00023054"/>
    </source>
</evidence>
<feature type="region of interest" description="Disordered" evidence="12">
    <location>
        <begin position="1654"/>
        <end position="1675"/>
    </location>
</feature>
<dbReference type="GO" id="GO:0047496">
    <property type="term" value="P:vesicle transport along microtubule"/>
    <property type="evidence" value="ECO:0007669"/>
    <property type="project" value="UniProtKB-ARBA"/>
</dbReference>
<feature type="compositionally biased region" description="Polar residues" evidence="12">
    <location>
        <begin position="1654"/>
        <end position="1667"/>
    </location>
</feature>
<evidence type="ECO:0000256" key="8">
    <source>
        <dbReference type="ARBA" id="ARBA00023175"/>
    </source>
</evidence>
<feature type="domain" description="PH" evidence="13">
    <location>
        <begin position="1745"/>
        <end position="1843"/>
    </location>
</feature>
<dbReference type="PRINTS" id="PR00380">
    <property type="entry name" value="KINESINHEAVY"/>
</dbReference>
<dbReference type="Pfam" id="PF00225">
    <property type="entry name" value="Kinesin"/>
    <property type="match status" value="1"/>
</dbReference>
<feature type="compositionally biased region" description="Low complexity" evidence="12">
    <location>
        <begin position="415"/>
        <end position="430"/>
    </location>
</feature>
<evidence type="ECO:0000256" key="6">
    <source>
        <dbReference type="ARBA" id="ARBA00022840"/>
    </source>
</evidence>
<dbReference type="SMART" id="SM00233">
    <property type="entry name" value="PH"/>
    <property type="match status" value="1"/>
</dbReference>
<organism evidence="15">
    <name type="scientific">Mucor ambiguus</name>
    <dbReference type="NCBI Taxonomy" id="91626"/>
    <lineage>
        <taxon>Eukaryota</taxon>
        <taxon>Fungi</taxon>
        <taxon>Fungi incertae sedis</taxon>
        <taxon>Mucoromycota</taxon>
        <taxon>Mucoromycotina</taxon>
        <taxon>Mucoromycetes</taxon>
        <taxon>Mucorales</taxon>
        <taxon>Mucorineae</taxon>
        <taxon>Mucoraceae</taxon>
        <taxon>Mucor</taxon>
    </lineage>
</organism>
<dbReference type="GO" id="GO:0008017">
    <property type="term" value="F:microtubule binding"/>
    <property type="evidence" value="ECO:0007669"/>
    <property type="project" value="InterPro"/>
</dbReference>
<evidence type="ECO:0000256" key="11">
    <source>
        <dbReference type="SAM" id="Coils"/>
    </source>
</evidence>
<evidence type="ECO:0000313" key="15">
    <source>
        <dbReference type="EMBL" id="GAN02060.1"/>
    </source>
</evidence>
<dbReference type="Gene3D" id="3.40.850.10">
    <property type="entry name" value="Kinesin motor domain"/>
    <property type="match status" value="1"/>
</dbReference>
<dbReference type="InterPro" id="IPR049780">
    <property type="entry name" value="PH_KIFIA_KIFIB"/>
</dbReference>
<dbReference type="InterPro" id="IPR032405">
    <property type="entry name" value="Kinesin_assoc"/>
</dbReference>
<dbReference type="SUPFAM" id="SSF52540">
    <property type="entry name" value="P-loop containing nucleoside triphosphate hydrolases"/>
    <property type="match status" value="1"/>
</dbReference>
<evidence type="ECO:0000259" key="13">
    <source>
        <dbReference type="PROSITE" id="PS50003"/>
    </source>
</evidence>
<dbReference type="GO" id="GO:0005874">
    <property type="term" value="C:microtubule"/>
    <property type="evidence" value="ECO:0007669"/>
    <property type="project" value="UniProtKB-KW"/>
</dbReference>
<reference evidence="15" key="1">
    <citation type="submission" date="2014-09" db="EMBL/GenBank/DDBJ databases">
        <title>Draft genome sequence of an oleaginous Mucoromycotina fungus Mucor ambiguus NBRC6742.</title>
        <authorList>
            <person name="Takeda I."/>
            <person name="Yamane N."/>
            <person name="Morita T."/>
            <person name="Tamano K."/>
            <person name="Machida M."/>
            <person name="Baker S."/>
            <person name="Koike H."/>
        </authorList>
    </citation>
    <scope>NUCLEOTIDE SEQUENCE</scope>
    <source>
        <strain evidence="15">NBRC 6742</strain>
    </source>
</reference>
<feature type="coiled-coil region" evidence="11">
    <location>
        <begin position="839"/>
        <end position="897"/>
    </location>
</feature>
<dbReference type="SUPFAM" id="SSF49879">
    <property type="entry name" value="SMAD/FHA domain"/>
    <property type="match status" value="1"/>
</dbReference>
<feature type="binding site" evidence="10">
    <location>
        <begin position="111"/>
        <end position="118"/>
    </location>
    <ligand>
        <name>ATP</name>
        <dbReference type="ChEBI" id="CHEBI:30616"/>
    </ligand>
</feature>
<evidence type="ECO:0000256" key="4">
    <source>
        <dbReference type="ARBA" id="ARBA00022701"/>
    </source>
</evidence>
<evidence type="ECO:0000256" key="9">
    <source>
        <dbReference type="ARBA" id="ARBA00023212"/>
    </source>
</evidence>
<dbReference type="SUPFAM" id="SSF50729">
    <property type="entry name" value="PH domain-like"/>
    <property type="match status" value="1"/>
</dbReference>
<dbReference type="Gene3D" id="2.60.200.20">
    <property type="match status" value="1"/>
</dbReference>
<feature type="region of interest" description="Disordered" evidence="12">
    <location>
        <begin position="1130"/>
        <end position="1149"/>
    </location>
</feature>
<feature type="domain" description="Kinesin motor" evidence="14">
    <location>
        <begin position="4"/>
        <end position="367"/>
    </location>
</feature>
<proteinExistence type="inferred from homology"/>
<dbReference type="Pfam" id="PF12423">
    <property type="entry name" value="KIF1B"/>
    <property type="match status" value="1"/>
</dbReference>
<dbReference type="Proteomes" id="UP000053815">
    <property type="component" value="Unassembled WGS sequence"/>
</dbReference>
<dbReference type="EMBL" id="DF836305">
    <property type="protein sequence ID" value="GAN02060.1"/>
    <property type="molecule type" value="Genomic_DNA"/>
</dbReference>
<dbReference type="CDD" id="cd01365">
    <property type="entry name" value="KISc_KIF1A_KIF1B"/>
    <property type="match status" value="1"/>
</dbReference>
<evidence type="ECO:0000313" key="16">
    <source>
        <dbReference type="Proteomes" id="UP000053815"/>
    </source>
</evidence>
<keyword evidence="2" id="KW-0813">Transport</keyword>
<keyword evidence="8 10" id="KW-0505">Motor protein</keyword>
<dbReference type="InterPro" id="IPR011993">
    <property type="entry name" value="PH-like_dom_sf"/>
</dbReference>
<accession>A0A0C9LRB8</accession>
<evidence type="ECO:0000256" key="1">
    <source>
        <dbReference type="ARBA" id="ARBA00004245"/>
    </source>
</evidence>
<dbReference type="Pfam" id="PF16183">
    <property type="entry name" value="Kinesin_assoc"/>
    <property type="match status" value="1"/>
</dbReference>
<keyword evidence="7 11" id="KW-0175">Coiled coil</keyword>
<keyword evidence="9" id="KW-0206">Cytoskeleton</keyword>
<dbReference type="InterPro" id="IPR001849">
    <property type="entry name" value="PH_domain"/>
</dbReference>
<dbReference type="InterPro" id="IPR022164">
    <property type="entry name" value="Kinesin-like"/>
</dbReference>
<keyword evidence="3" id="KW-0963">Cytoplasm</keyword>
<evidence type="ECO:0000256" key="2">
    <source>
        <dbReference type="ARBA" id="ARBA00022448"/>
    </source>
</evidence>
<feature type="region of interest" description="Disordered" evidence="12">
    <location>
        <begin position="410"/>
        <end position="430"/>
    </location>
</feature>
<dbReference type="InterPro" id="IPR022140">
    <property type="entry name" value="Kinesin-like_KIF1-typ"/>
</dbReference>
<dbReference type="PANTHER" id="PTHR47117">
    <property type="entry name" value="STAR-RELATED LIPID TRANSFER PROTEIN 9"/>
    <property type="match status" value="1"/>
</dbReference>
<dbReference type="InterPro" id="IPR019821">
    <property type="entry name" value="Kinesin_motor_CS"/>
</dbReference>
<dbReference type="Gene3D" id="6.10.250.2520">
    <property type="match status" value="1"/>
</dbReference>
<dbReference type="Pfam" id="PF00169">
    <property type="entry name" value="PH"/>
    <property type="match status" value="1"/>
</dbReference>
<comment type="subcellular location">
    <subcellularLocation>
        <location evidence="1">Cytoplasm</location>
        <location evidence="1">Cytoskeleton</location>
    </subcellularLocation>
</comment>
<gene>
    <name evidence="15" type="ORF">MAM1_0016d01499</name>
</gene>
<dbReference type="SMART" id="SM00129">
    <property type="entry name" value="KISc"/>
    <property type="match status" value="1"/>
</dbReference>
<dbReference type="Pfam" id="PF12473">
    <property type="entry name" value="DUF3694"/>
    <property type="match status" value="1"/>
</dbReference>
<evidence type="ECO:0000259" key="14">
    <source>
        <dbReference type="PROSITE" id="PS50067"/>
    </source>
</evidence>
<dbReference type="InterPro" id="IPR027417">
    <property type="entry name" value="P-loop_NTPase"/>
</dbReference>
<evidence type="ECO:0000256" key="10">
    <source>
        <dbReference type="PROSITE-ProRule" id="PRU00283"/>
    </source>
</evidence>
<evidence type="ECO:0000256" key="3">
    <source>
        <dbReference type="ARBA" id="ARBA00022490"/>
    </source>
</evidence>
<dbReference type="InterPro" id="IPR001752">
    <property type="entry name" value="Kinesin_motor_dom"/>
</dbReference>
<evidence type="ECO:0000256" key="12">
    <source>
        <dbReference type="SAM" id="MobiDB-lite"/>
    </source>
</evidence>
<protein>
    <submittedName>
        <fullName evidence="15">Kinesin-domain-containing protein</fullName>
    </submittedName>
</protein>
<dbReference type="InterPro" id="IPR008984">
    <property type="entry name" value="SMAD_FHA_dom_sf"/>
</dbReference>
<dbReference type="PROSITE" id="PS00411">
    <property type="entry name" value="KINESIN_MOTOR_1"/>
    <property type="match status" value="1"/>
</dbReference>
<dbReference type="GO" id="GO:0005546">
    <property type="term" value="F:phosphatidylinositol-4,5-bisphosphate binding"/>
    <property type="evidence" value="ECO:0007669"/>
    <property type="project" value="UniProtKB-ARBA"/>
</dbReference>
<dbReference type="OrthoDB" id="3176171at2759"/>
<dbReference type="GO" id="GO:0005524">
    <property type="term" value="F:ATP binding"/>
    <property type="evidence" value="ECO:0007669"/>
    <property type="project" value="UniProtKB-UniRule"/>
</dbReference>
<dbReference type="STRING" id="91626.A0A0C9LRB8"/>
<keyword evidence="4" id="KW-0493">Microtubule</keyword>
<keyword evidence="5 10" id="KW-0547">Nucleotide-binding</keyword>
<dbReference type="CDD" id="cd01233">
    <property type="entry name" value="PH_KIFIA_KIFIB"/>
    <property type="match status" value="1"/>
</dbReference>
<sequence length="1851" mass="208821">MSGNIKVVVRCRPLNAREKARGAACLIRMDGNQTIITNNKAPSTNAIHQKKKHPTKDEDDNVKAFTFDRSYWSADKNDDQYADQELVYNDLGRELLDHAFDGYNCCIFAYGQTGSGKSYSMMGYGEDKGIIPRTCSELFERIADLTSDVLKFQVEVSYIEIYNEKVRDLLNPGNKGNLKVREHPTIGPYVEDLSRLVVNSFEDIDHLMTEGNKASMSEIRTVAATNMNETSSRSHAVFTLFLTSNRYEQVANLNTEKAARISLVDLAGSERANSTGATGARLKEGANINKSLTTLGKVIAALAEQSSQPSHKKSSSAHIPYRDSVLTWLLKDSLGGNSKTAMIAAISPADYDETLSTLRYADQAKRIKNKAIVNEDPNARLIRELKEELQALRDTLMIYAPEEVEKITLQKKSSGRGSRASSRATRATTASPMLLISPESPLAKQRGNSLLTKEQVIDQLQSSEKLLSQVNQTWEEKMSATEAIHREREKALENLGVIVEKNNIGVYAPKSIHLINLNEDPLMTECLMYQIKPGITRVGRLGSAVPADIRLSGSEILDEHCYFENVSVPPAAAIEDTPLQQQQGDAGDDEEESMASNIVTIHPGKESVTLVNGMRILQPKVLHSGYRIIFGSGLHHLFRFNNPDEVRREREHMQQFGMSPKINTGIFPMMERGDSALGHTLSPASTTTTMTDMTAFSASQHHPPTDIVDWNFAHSEALRKFGGPRSADLTIMTDEDLKQLSDGITKVREFRNRKRISSDSHNLLFEDPDSVITTTTVSPRTSISSSSNKRFSAISSVPTIFTEQEEAEEVNDHDQYDTAAKGLLSSAAMSKEEKDQLIRIATEEMQQQLELQKQEYEEKLKLVESSNMKADELNRERDELAAKYTQVKQDMEKVLEQQKLAYESKIKRISAHLPPGTALSSDNLLVGYTAKNAAESLMRMAIEKWRQLRYVKMAEDCLIYAVVLKEANIMAKELGKNVVYQFIVVHDDISSNPLSFWESTSALQPFMREPDTHLIKEAKPCLAVQVIDHVHRATYIWSIAKVKHRLRRMRRLYDYTDRPLFTGQHFNREDPFYETPCPRFSLIGLARVPLRNLTLQLHADNYVDIYCRNTGKIMGQIRVLITPIARSVSRKHQHQTGGGGGQGPAQRPSLFYRKRSSSSNVLQDQKQVLGEKYLLHIGQQQVFEIRIQQLRGVSESDFTQVHAQFRLSSFGNVERYSTADKIYQTDPISNFGTDTVQFNQCQTLSVNITENMMDVILNQGLTIEVYGQAQENYLFGLVEHVSNASSVNSRNGSPTTPTSEQSELFAKAVASEVGSSGNVPASRRFSIDRRFSVEQSTYDGILMEEKHDVLAWIQICELNDDGEYAPVKVLHTEVNDHQHHNHHVKHHQDVFCLRQGLQRRIALTLSHDSGRQFEWLSIKQAKIGNVRLIDNKGRQTDSPPHPPVEIHLFPDQQETTFERNGKSRMIAQGPWDSSLHDSLFLNRVTSSGQRVRLTLSWQIECDKCVAPLSFEMDISVQIQARDAVISTSASSSSMFRQFLLGGGDSDANGRVSKTVYKTSGLFIVQLKPPMTRQVRELWRLNTANKYVRGEEFIGSWKPRGVSLITDYRAARQRMLHQESVAAFRHSLVLAGHPQTKVIQRSQSDHALTLQCHTSSHMTDAPNTSDSTSNDKQKTEPEALTRKVIELWQTQFGTQEEIAFSQDPPKITSLTSSSSTNSISSVKSLSKKYSKIKLTSDIQQLHPSDTITKKGFLLHPENVDDVWLKHWFVLRRPFIIIYQDQTEIEEIGVFNLSSARVDYKSDLEDMLQRKYTFAIYTHNNAYLLQANDFQDMKDWISKIDQFYPVKKLENLS</sequence>
<keyword evidence="16" id="KW-1185">Reference proteome</keyword>
<dbReference type="GO" id="GO:0008574">
    <property type="term" value="F:plus-end-directed microtubule motor activity"/>
    <property type="evidence" value="ECO:0007669"/>
    <property type="project" value="UniProtKB-ARBA"/>
</dbReference>
<dbReference type="FunFam" id="3.40.850.10:FF:000047">
    <property type="entry name" value="Kinesin family protein"/>
    <property type="match status" value="1"/>
</dbReference>
<comment type="similarity">
    <text evidence="10">Belongs to the TRAFAC class myosin-kinesin ATPase superfamily. Kinesin family.</text>
</comment>
<keyword evidence="6 10" id="KW-0067">ATP-binding</keyword>